<feature type="region of interest" description="Disordered" evidence="1">
    <location>
        <begin position="140"/>
        <end position="175"/>
    </location>
</feature>
<dbReference type="OrthoDB" id="10261055at2759"/>
<sequence>MYKILRRGSGRVFVLCIVVLSLLLCLYYVSQVQAPSSGHPAILNEELRYDRSLTSVTPDYSESPDAQVSLATCPIIVPRNADIDAQQEFGKFDFQKPVNMEAPLDHRYVYPTNELVSISKMVRWRHNQEYNVISCERCSSQHDSTPTMGLYGLRKRKRGARAPRGGGPNKRGGGR</sequence>
<keyword evidence="2" id="KW-0812">Transmembrane</keyword>
<protein>
    <submittedName>
        <fullName evidence="3">Uncharacterized protein</fullName>
    </submittedName>
</protein>
<keyword evidence="2" id="KW-0472">Membrane</keyword>
<dbReference type="eggNOG" id="KOG1958">
    <property type="taxonomic scope" value="Eukaryota"/>
</dbReference>
<feature type="compositionally biased region" description="Gly residues" evidence="1">
    <location>
        <begin position="164"/>
        <end position="175"/>
    </location>
</feature>
<keyword evidence="2" id="KW-1133">Transmembrane helix</keyword>
<evidence type="ECO:0000313" key="4">
    <source>
        <dbReference type="Proteomes" id="UP000007755"/>
    </source>
</evidence>
<dbReference type="InParanoid" id="F4X7I4"/>
<evidence type="ECO:0000256" key="1">
    <source>
        <dbReference type="SAM" id="MobiDB-lite"/>
    </source>
</evidence>
<gene>
    <name evidence="3" type="ORF">G5I_14363</name>
</gene>
<evidence type="ECO:0000256" key="2">
    <source>
        <dbReference type="SAM" id="Phobius"/>
    </source>
</evidence>
<evidence type="ECO:0000313" key="3">
    <source>
        <dbReference type="EMBL" id="EGI57622.1"/>
    </source>
</evidence>
<organism evidence="4">
    <name type="scientific">Acromyrmex echinatior</name>
    <name type="common">Panamanian leafcutter ant</name>
    <name type="synonym">Acromyrmex octospinosus echinatior</name>
    <dbReference type="NCBI Taxonomy" id="103372"/>
    <lineage>
        <taxon>Eukaryota</taxon>
        <taxon>Metazoa</taxon>
        <taxon>Ecdysozoa</taxon>
        <taxon>Arthropoda</taxon>
        <taxon>Hexapoda</taxon>
        <taxon>Insecta</taxon>
        <taxon>Pterygota</taxon>
        <taxon>Neoptera</taxon>
        <taxon>Endopterygota</taxon>
        <taxon>Hymenoptera</taxon>
        <taxon>Apocrita</taxon>
        <taxon>Aculeata</taxon>
        <taxon>Formicoidea</taxon>
        <taxon>Formicidae</taxon>
        <taxon>Myrmicinae</taxon>
        <taxon>Acromyrmex</taxon>
    </lineage>
</organism>
<proteinExistence type="predicted"/>
<keyword evidence="4" id="KW-1185">Reference proteome</keyword>
<feature type="transmembrane region" description="Helical" evidence="2">
    <location>
        <begin position="12"/>
        <end position="30"/>
    </location>
</feature>
<accession>F4X7I4</accession>
<reference evidence="3" key="1">
    <citation type="submission" date="2011-02" db="EMBL/GenBank/DDBJ databases">
        <title>The genome of the leaf-cutting ant Acromyrmex echinatior suggests key adaptations to social evolution and fungus farming.</title>
        <authorList>
            <person name="Nygaard S."/>
            <person name="Zhang G."/>
        </authorList>
    </citation>
    <scope>NUCLEOTIDE SEQUENCE</scope>
</reference>
<dbReference type="Proteomes" id="UP000007755">
    <property type="component" value="Unassembled WGS sequence"/>
</dbReference>
<dbReference type="AlphaFoldDB" id="F4X7I4"/>
<dbReference type="EMBL" id="GL888840">
    <property type="protein sequence ID" value="EGI57622.1"/>
    <property type="molecule type" value="Genomic_DNA"/>
</dbReference>
<name>F4X7I4_ACREC</name>